<keyword evidence="1" id="KW-0175">Coiled coil</keyword>
<sequence>MKIRMKVKHLVLTVAAMVVLVFLLSVVVLPQIELYVAEKKLANGEAEGKAQLMEAIDSTILPSQRWEKIQEYMIDGDITNRFDLYVGPSMWHGGTRVEGTRFTWKEKLPYLQDYVENGPINGYLATVAQEIASYYLRENNPEKAEEVLLNTADRFAPSQHLGFWNELMIKRIKLAMSYSDFDKAKEYIEEMNNSTTSDDYYVRAEVTTLKAEIIVREGRLEEGYEELMDAMEEYESHWAQEREEWAEEDIDLPINDKIENTIVYEQMESLKRRLERELSNGSQSIVNVSGQVIREDGRPIENAGVFLREENLVNRSIGDDEPYQVLTDENGMFEIEGVVPGSYQVFIGLMFEDIDGYTWPVDRDDWIVIDGSEDIKYSVTLQPLIEIKRPINNQNITDHDVHFAWEEVEGADYYNLNLGLQYESGGGVSVGFKEYISGNETKVPVEEIYNKRVGILMGDEEDYKYAHSVLGFMNPHNQISWSVEAYTKDGKLITRSNGYRLQEKTIGNLPFFNLKGRELTEADQLLLDGKVEQALEMYIEKYEENPDDIHSLQMIPRLIGIKGDGTFDSRQKLALPYTKELAERTGSPDYIYDVADYYYSRNSWDSYNRWYERYMDSVNRPDLSSYNQGNRASALLKQGKVEDSIPLFKEAMKKDNSHRFVGNWLAAELYIGSSFENVLKIAEEYPDRSYIGYREQRTDWVQIISHMEKERQEVPEYQQQLRKVLEMYFQGVDRDIDEWLSSTEEETMKDFVMALKRVDN</sequence>
<evidence type="ECO:0000256" key="1">
    <source>
        <dbReference type="SAM" id="Coils"/>
    </source>
</evidence>
<reference evidence="2 3" key="1">
    <citation type="submission" date="2016-11" db="EMBL/GenBank/DDBJ databases">
        <authorList>
            <person name="Jaros S."/>
            <person name="Januszkiewicz K."/>
            <person name="Wedrychowicz H."/>
        </authorList>
    </citation>
    <scope>NUCLEOTIDE SEQUENCE [LARGE SCALE GENOMIC DNA]</scope>
    <source>
        <strain evidence="2 3">IBRC-M 10683</strain>
    </source>
</reference>
<protein>
    <submittedName>
        <fullName evidence="2">Carboxypeptidase regulatory-like domain-containing protein</fullName>
    </submittedName>
</protein>
<keyword evidence="2" id="KW-0378">Hydrolase</keyword>
<dbReference type="OrthoDB" id="1947780at2"/>
<keyword evidence="3" id="KW-1185">Reference proteome</keyword>
<dbReference type="InterPro" id="IPR011990">
    <property type="entry name" value="TPR-like_helical_dom_sf"/>
</dbReference>
<dbReference type="InterPro" id="IPR008969">
    <property type="entry name" value="CarboxyPept-like_regulatory"/>
</dbReference>
<name>A0A1M5F4G2_9BACI</name>
<dbReference type="EMBL" id="FQVW01000007">
    <property type="protein sequence ID" value="SHF86356.1"/>
    <property type="molecule type" value="Genomic_DNA"/>
</dbReference>
<dbReference type="GO" id="GO:0004180">
    <property type="term" value="F:carboxypeptidase activity"/>
    <property type="evidence" value="ECO:0007669"/>
    <property type="project" value="UniProtKB-KW"/>
</dbReference>
<evidence type="ECO:0000313" key="3">
    <source>
        <dbReference type="Proteomes" id="UP000183988"/>
    </source>
</evidence>
<dbReference type="Gene3D" id="1.25.40.10">
    <property type="entry name" value="Tetratricopeptide repeat domain"/>
    <property type="match status" value="1"/>
</dbReference>
<dbReference type="STRING" id="930117.SAMN05216225_100748"/>
<dbReference type="SUPFAM" id="SSF49464">
    <property type="entry name" value="Carboxypeptidase regulatory domain-like"/>
    <property type="match status" value="1"/>
</dbReference>
<dbReference type="Proteomes" id="UP000183988">
    <property type="component" value="Unassembled WGS sequence"/>
</dbReference>
<evidence type="ECO:0000313" key="2">
    <source>
        <dbReference type="EMBL" id="SHF86356.1"/>
    </source>
</evidence>
<keyword evidence="2" id="KW-0645">Protease</keyword>
<dbReference type="Gene3D" id="2.60.40.1120">
    <property type="entry name" value="Carboxypeptidase-like, regulatory domain"/>
    <property type="match status" value="1"/>
</dbReference>
<organism evidence="2 3">
    <name type="scientific">Ornithinibacillus halophilus</name>
    <dbReference type="NCBI Taxonomy" id="930117"/>
    <lineage>
        <taxon>Bacteria</taxon>
        <taxon>Bacillati</taxon>
        <taxon>Bacillota</taxon>
        <taxon>Bacilli</taxon>
        <taxon>Bacillales</taxon>
        <taxon>Bacillaceae</taxon>
        <taxon>Ornithinibacillus</taxon>
    </lineage>
</organism>
<gene>
    <name evidence="2" type="ORF">SAMN05216225_100748</name>
</gene>
<proteinExistence type="predicted"/>
<keyword evidence="2" id="KW-0121">Carboxypeptidase</keyword>
<dbReference type="AlphaFoldDB" id="A0A1M5F4G2"/>
<accession>A0A1M5F4G2</accession>
<feature type="coiled-coil region" evidence="1">
    <location>
        <begin position="224"/>
        <end position="284"/>
    </location>
</feature>
<dbReference type="SUPFAM" id="SSF48452">
    <property type="entry name" value="TPR-like"/>
    <property type="match status" value="1"/>
</dbReference>